<dbReference type="Pfam" id="PF21377">
    <property type="entry name" value="MurD_N"/>
    <property type="match status" value="1"/>
</dbReference>
<comment type="similarity">
    <text evidence="7">Belongs to the MurCDEF family.</text>
</comment>
<evidence type="ECO:0000259" key="10">
    <source>
        <dbReference type="Pfam" id="PF08245"/>
    </source>
</evidence>
<dbReference type="Pfam" id="PF02875">
    <property type="entry name" value="Mur_ligase_C"/>
    <property type="match status" value="1"/>
</dbReference>
<keyword evidence="7 8" id="KW-0132">Cell division</keyword>
<comment type="function">
    <text evidence="7 8">Cell wall formation. Catalyzes the addition of glutamate to the nucleotide precursor UDP-N-acetylmuramoyl-L-alanine (UMA).</text>
</comment>
<keyword evidence="4 7" id="KW-0436">Ligase</keyword>
<comment type="pathway">
    <text evidence="2 7 8">Cell wall biogenesis; peptidoglycan biosynthesis.</text>
</comment>
<evidence type="ECO:0000256" key="7">
    <source>
        <dbReference type="HAMAP-Rule" id="MF_00639"/>
    </source>
</evidence>
<organism evidence="11 12">
    <name type="scientific">Thermosipho ferrireducens</name>
    <dbReference type="NCBI Taxonomy" id="2571116"/>
    <lineage>
        <taxon>Bacteria</taxon>
        <taxon>Thermotogati</taxon>
        <taxon>Thermotogota</taxon>
        <taxon>Thermotogae</taxon>
        <taxon>Thermotogales</taxon>
        <taxon>Fervidobacteriaceae</taxon>
        <taxon>Thermosipho</taxon>
    </lineage>
</organism>
<evidence type="ECO:0000259" key="9">
    <source>
        <dbReference type="Pfam" id="PF02875"/>
    </source>
</evidence>
<dbReference type="Gene3D" id="3.40.1190.10">
    <property type="entry name" value="Mur-like, catalytic domain"/>
    <property type="match status" value="1"/>
</dbReference>
<dbReference type="InterPro" id="IPR036615">
    <property type="entry name" value="Mur_ligase_C_dom_sf"/>
</dbReference>
<gene>
    <name evidence="7 11" type="primary">murD</name>
    <name evidence="11" type="ORF">JYK00_04965</name>
</gene>
<dbReference type="Gene3D" id="3.90.190.20">
    <property type="entry name" value="Mur ligase, C-terminal domain"/>
    <property type="match status" value="1"/>
</dbReference>
<evidence type="ECO:0000256" key="6">
    <source>
        <dbReference type="ARBA" id="ARBA00022840"/>
    </source>
</evidence>
<dbReference type="Pfam" id="PF08245">
    <property type="entry name" value="Mur_ligase_M"/>
    <property type="match status" value="1"/>
</dbReference>
<evidence type="ECO:0000256" key="8">
    <source>
        <dbReference type="RuleBase" id="RU003664"/>
    </source>
</evidence>
<comment type="catalytic activity">
    <reaction evidence="7 8">
        <text>UDP-N-acetyl-alpha-D-muramoyl-L-alanine + D-glutamate + ATP = UDP-N-acetyl-alpha-D-muramoyl-L-alanyl-D-glutamate + ADP + phosphate + H(+)</text>
        <dbReference type="Rhea" id="RHEA:16429"/>
        <dbReference type="ChEBI" id="CHEBI:15378"/>
        <dbReference type="ChEBI" id="CHEBI:29986"/>
        <dbReference type="ChEBI" id="CHEBI:30616"/>
        <dbReference type="ChEBI" id="CHEBI:43474"/>
        <dbReference type="ChEBI" id="CHEBI:83898"/>
        <dbReference type="ChEBI" id="CHEBI:83900"/>
        <dbReference type="ChEBI" id="CHEBI:456216"/>
        <dbReference type="EC" id="6.3.2.9"/>
    </reaction>
</comment>
<keyword evidence="6 7" id="KW-0067">ATP-binding</keyword>
<dbReference type="EMBL" id="CP071446">
    <property type="protein sequence ID" value="QTA37108.1"/>
    <property type="molecule type" value="Genomic_DNA"/>
</dbReference>
<evidence type="ECO:0000313" key="11">
    <source>
        <dbReference type="EMBL" id="QTA37108.1"/>
    </source>
</evidence>
<dbReference type="RefSeq" id="WP_207565831.1">
    <property type="nucleotide sequence ID" value="NZ_CP071446.1"/>
</dbReference>
<dbReference type="InterPro" id="IPR036565">
    <property type="entry name" value="Mur-like_cat_sf"/>
</dbReference>
<dbReference type="PANTHER" id="PTHR43692:SF1">
    <property type="entry name" value="UDP-N-ACETYLMURAMOYLALANINE--D-GLUTAMATE LIGASE"/>
    <property type="match status" value="1"/>
</dbReference>
<keyword evidence="5 7" id="KW-0547">Nucleotide-binding</keyword>
<feature type="domain" description="Mur ligase C-terminal" evidence="9">
    <location>
        <begin position="284"/>
        <end position="397"/>
    </location>
</feature>
<keyword evidence="3 7" id="KW-0963">Cytoplasm</keyword>
<sequence length="425" mass="48318">MKYSLLGFGLSNKEILKYLLGKKVEIFVSEAKKLKDSDRKFLIKHGIDFEELGHTNKVLNADIILVSPGIIYNHPIIENALKENIKISTELSFCINELKNTGWSPKIIAVTGSVGKSTTVSIINHVLLKQTSSTIGGNIGIPVSTLLNNNIRTEYLVLEVSSFQLYWSDYFKPDVAAILNIYPNHLNWHPDMEHYVMSKFKITAFQNRNDIFVYNAYDPEIFKKLSIVKAKKIPFYPELEFSNLPPHLRYKQNIENITAAKVIIESIGFKFNIDYLKDFKNLPHRMEYVSEINGIKFFNDSKATNAAAVIKAIENFDENLLLILAGVGKNEDYTELVNTIKNHAKFVTIVGPIAKNLKPYLENIGIFYKEFPDIEKAVNFCFQNAQKGDVILLSPAGASFDAYKNFEERGAHFKKIVESLKEAEF</sequence>
<evidence type="ECO:0000256" key="5">
    <source>
        <dbReference type="ARBA" id="ARBA00022741"/>
    </source>
</evidence>
<dbReference type="InterPro" id="IPR004101">
    <property type="entry name" value="Mur_ligase_C"/>
</dbReference>
<comment type="subcellular location">
    <subcellularLocation>
        <location evidence="1 7 8">Cytoplasm</location>
    </subcellularLocation>
</comment>
<dbReference type="PANTHER" id="PTHR43692">
    <property type="entry name" value="UDP-N-ACETYLMURAMOYLALANINE--D-GLUTAMATE LIGASE"/>
    <property type="match status" value="1"/>
</dbReference>
<dbReference type="InterPro" id="IPR005762">
    <property type="entry name" value="MurD"/>
</dbReference>
<evidence type="ECO:0000313" key="12">
    <source>
        <dbReference type="Proteomes" id="UP000671862"/>
    </source>
</evidence>
<feature type="domain" description="Mur ligase central" evidence="10">
    <location>
        <begin position="110"/>
        <end position="232"/>
    </location>
</feature>
<reference evidence="11 12" key="1">
    <citation type="submission" date="2021-03" db="EMBL/GenBank/DDBJ databases">
        <title>Thermosipho ferrireducens sp.nov., an anaerobic thermophilic iron-reducing bacterium isolated from a deep-sea hydrothermal sulfide deposits.</title>
        <authorList>
            <person name="Zeng X."/>
            <person name="Chen Y."/>
            <person name="Shao Z."/>
        </authorList>
    </citation>
    <scope>NUCLEOTIDE SEQUENCE [LARGE SCALE GENOMIC DNA]</scope>
    <source>
        <strain evidence="11 12">JL129W03</strain>
    </source>
</reference>
<dbReference type="SUPFAM" id="SSF51984">
    <property type="entry name" value="MurCD N-terminal domain"/>
    <property type="match status" value="1"/>
</dbReference>
<feature type="binding site" evidence="7">
    <location>
        <begin position="112"/>
        <end position="118"/>
    </location>
    <ligand>
        <name>ATP</name>
        <dbReference type="ChEBI" id="CHEBI:30616"/>
    </ligand>
</feature>
<dbReference type="EC" id="6.3.2.9" evidence="7 8"/>
<dbReference type="Proteomes" id="UP000671862">
    <property type="component" value="Chromosome"/>
</dbReference>
<keyword evidence="7 8" id="KW-0573">Peptidoglycan synthesis</keyword>
<dbReference type="Gene3D" id="3.40.50.720">
    <property type="entry name" value="NAD(P)-binding Rossmann-like Domain"/>
    <property type="match status" value="1"/>
</dbReference>
<evidence type="ECO:0000256" key="3">
    <source>
        <dbReference type="ARBA" id="ARBA00022490"/>
    </source>
</evidence>
<protein>
    <recommendedName>
        <fullName evidence="7 8">UDP-N-acetylmuramoylalanine--D-glutamate ligase</fullName>
        <ecNumber evidence="7 8">6.3.2.9</ecNumber>
    </recommendedName>
    <alternativeName>
        <fullName evidence="7">D-glutamic acid-adding enzyme</fullName>
    </alternativeName>
    <alternativeName>
        <fullName evidence="7">UDP-N-acetylmuramoyl-L-alanyl-D-glutamate synthetase</fullName>
    </alternativeName>
</protein>
<dbReference type="SUPFAM" id="SSF53623">
    <property type="entry name" value="MurD-like peptide ligases, catalytic domain"/>
    <property type="match status" value="1"/>
</dbReference>
<accession>A0ABX7S3W0</accession>
<dbReference type="NCBIfam" id="TIGR01087">
    <property type="entry name" value="murD"/>
    <property type="match status" value="1"/>
</dbReference>
<proteinExistence type="inferred from homology"/>
<dbReference type="InterPro" id="IPR013221">
    <property type="entry name" value="Mur_ligase_cen"/>
</dbReference>
<dbReference type="HAMAP" id="MF_00639">
    <property type="entry name" value="MurD"/>
    <property type="match status" value="1"/>
</dbReference>
<evidence type="ECO:0000256" key="4">
    <source>
        <dbReference type="ARBA" id="ARBA00022598"/>
    </source>
</evidence>
<evidence type="ECO:0000256" key="2">
    <source>
        <dbReference type="ARBA" id="ARBA00004752"/>
    </source>
</evidence>
<keyword evidence="7 8" id="KW-0961">Cell wall biogenesis/degradation</keyword>
<keyword evidence="7 8" id="KW-0131">Cell cycle</keyword>
<keyword evidence="12" id="KW-1185">Reference proteome</keyword>
<evidence type="ECO:0000256" key="1">
    <source>
        <dbReference type="ARBA" id="ARBA00004496"/>
    </source>
</evidence>
<dbReference type="SUPFAM" id="SSF53244">
    <property type="entry name" value="MurD-like peptide ligases, peptide-binding domain"/>
    <property type="match status" value="1"/>
</dbReference>
<name>A0ABX7S3W0_9BACT</name>
<keyword evidence="7 8" id="KW-0133">Cell shape</keyword>
<dbReference type="GO" id="GO:0008764">
    <property type="term" value="F:UDP-N-acetylmuramoylalanine-D-glutamate ligase activity"/>
    <property type="evidence" value="ECO:0007669"/>
    <property type="project" value="UniProtKB-EC"/>
</dbReference>